<proteinExistence type="predicted"/>
<evidence type="ECO:0000256" key="1">
    <source>
        <dbReference type="SAM" id="Phobius"/>
    </source>
</evidence>
<organism evidence="2 3">
    <name type="scientific">Microlunatus phosphovorus (strain ATCC 700054 / DSM 10555 / JCM 9379 / NBRC 101784 / NCIMB 13414 / VKM Ac-1990 / NM-1)</name>
    <dbReference type="NCBI Taxonomy" id="1032480"/>
    <lineage>
        <taxon>Bacteria</taxon>
        <taxon>Bacillati</taxon>
        <taxon>Actinomycetota</taxon>
        <taxon>Actinomycetes</taxon>
        <taxon>Propionibacteriales</taxon>
        <taxon>Propionibacteriaceae</taxon>
        <taxon>Microlunatus</taxon>
    </lineage>
</organism>
<feature type="transmembrane region" description="Helical" evidence="1">
    <location>
        <begin position="6"/>
        <end position="28"/>
    </location>
</feature>
<sequence length="111" mass="12486">MSASTTLLWLVCCMLIVIGLVALVVIVVMRRARRHRVPTVPTPVLPDFAVIDCGEQIHFVPLPEDDHVLGAGRCPCQPWRTTNRRRSGSRVLYFDHHSLDRRSKAGRSMIG</sequence>
<keyword evidence="1" id="KW-0472">Membrane</keyword>
<keyword evidence="1" id="KW-0812">Transmembrane</keyword>
<keyword evidence="1" id="KW-1133">Transmembrane helix</keyword>
<dbReference type="RefSeq" id="WP_013862946.1">
    <property type="nucleotide sequence ID" value="NC_015635.1"/>
</dbReference>
<name>F5XDQ1_MICPN</name>
<keyword evidence="3" id="KW-1185">Reference proteome</keyword>
<dbReference type="Proteomes" id="UP000007947">
    <property type="component" value="Chromosome"/>
</dbReference>
<dbReference type="HOGENOM" id="CLU_2233432_0_0_11"/>
<protein>
    <submittedName>
        <fullName evidence="2">Uncharacterized protein</fullName>
    </submittedName>
</protein>
<evidence type="ECO:0000313" key="3">
    <source>
        <dbReference type="Proteomes" id="UP000007947"/>
    </source>
</evidence>
<reference evidence="2 3" key="1">
    <citation type="submission" date="2011-05" db="EMBL/GenBank/DDBJ databases">
        <title>Whole genome sequence of Microlunatus phosphovorus NM-1.</title>
        <authorList>
            <person name="Hosoyama A."/>
            <person name="Sasaki K."/>
            <person name="Harada T."/>
            <person name="Igarashi R."/>
            <person name="Kawakoshi A."/>
            <person name="Sasagawa M."/>
            <person name="Fukada J."/>
            <person name="Nakamura S."/>
            <person name="Katano Y."/>
            <person name="Hanada S."/>
            <person name="Kamagata Y."/>
            <person name="Nakamura N."/>
            <person name="Yamazaki S."/>
            <person name="Fujita N."/>
        </authorList>
    </citation>
    <scope>NUCLEOTIDE SEQUENCE [LARGE SCALE GENOMIC DNA]</scope>
    <source>
        <strain evidence="3">ATCC 700054 / DSM 10555 / JCM 9379 / NBRC 101784 / NCIMB 13414 / VKM Ac-1990 / NM-1</strain>
    </source>
</reference>
<dbReference type="EMBL" id="AP012204">
    <property type="protein sequence ID" value="BAK35074.1"/>
    <property type="molecule type" value="Genomic_DNA"/>
</dbReference>
<dbReference type="AlphaFoldDB" id="F5XDQ1"/>
<dbReference type="KEGG" id="mph:MLP_20600"/>
<accession>F5XDQ1</accession>
<evidence type="ECO:0000313" key="2">
    <source>
        <dbReference type="EMBL" id="BAK35074.1"/>
    </source>
</evidence>
<dbReference type="STRING" id="1032480.MLP_20600"/>
<gene>
    <name evidence="2" type="ordered locus">MLP_20600</name>
</gene>